<dbReference type="AlphaFoldDB" id="A0A5B7I434"/>
<organism evidence="1 2">
    <name type="scientific">Portunus trituberculatus</name>
    <name type="common">Swimming crab</name>
    <name type="synonym">Neptunus trituberculatus</name>
    <dbReference type="NCBI Taxonomy" id="210409"/>
    <lineage>
        <taxon>Eukaryota</taxon>
        <taxon>Metazoa</taxon>
        <taxon>Ecdysozoa</taxon>
        <taxon>Arthropoda</taxon>
        <taxon>Crustacea</taxon>
        <taxon>Multicrustacea</taxon>
        <taxon>Malacostraca</taxon>
        <taxon>Eumalacostraca</taxon>
        <taxon>Eucarida</taxon>
        <taxon>Decapoda</taxon>
        <taxon>Pleocyemata</taxon>
        <taxon>Brachyura</taxon>
        <taxon>Eubrachyura</taxon>
        <taxon>Portunoidea</taxon>
        <taxon>Portunidae</taxon>
        <taxon>Portuninae</taxon>
        <taxon>Portunus</taxon>
    </lineage>
</organism>
<protein>
    <submittedName>
        <fullName evidence="1">Uncharacterized protein</fullName>
    </submittedName>
</protein>
<gene>
    <name evidence="1" type="ORF">E2C01_071310</name>
</gene>
<dbReference type="EMBL" id="VSRR010044433">
    <property type="protein sequence ID" value="MPC76875.1"/>
    <property type="molecule type" value="Genomic_DNA"/>
</dbReference>
<dbReference type="Proteomes" id="UP000324222">
    <property type="component" value="Unassembled WGS sequence"/>
</dbReference>
<comment type="caution">
    <text evidence="1">The sequence shown here is derived from an EMBL/GenBank/DDBJ whole genome shotgun (WGS) entry which is preliminary data.</text>
</comment>
<proteinExistence type="predicted"/>
<accession>A0A5B7I434</accession>
<evidence type="ECO:0000313" key="1">
    <source>
        <dbReference type="EMBL" id="MPC76875.1"/>
    </source>
</evidence>
<sequence length="87" mass="9645">MCGLMGVKACYLAICVGVEKKRSGFVIELCIGVFAFEAEVPVLLLSRLQGKIWCRVVVTQIIAVVDKHMPYSASVHKDARIRASEEY</sequence>
<evidence type="ECO:0000313" key="2">
    <source>
        <dbReference type="Proteomes" id="UP000324222"/>
    </source>
</evidence>
<keyword evidence="2" id="KW-1185">Reference proteome</keyword>
<name>A0A5B7I434_PORTR</name>
<reference evidence="1 2" key="1">
    <citation type="submission" date="2019-05" db="EMBL/GenBank/DDBJ databases">
        <title>Another draft genome of Portunus trituberculatus and its Hox gene families provides insights of decapod evolution.</title>
        <authorList>
            <person name="Jeong J.-H."/>
            <person name="Song I."/>
            <person name="Kim S."/>
            <person name="Choi T."/>
            <person name="Kim D."/>
            <person name="Ryu S."/>
            <person name="Kim W."/>
        </authorList>
    </citation>
    <scope>NUCLEOTIDE SEQUENCE [LARGE SCALE GENOMIC DNA]</scope>
    <source>
        <tissue evidence="1">Muscle</tissue>
    </source>
</reference>